<dbReference type="Proteomes" id="UP001055093">
    <property type="component" value="Unassembled WGS sequence"/>
</dbReference>
<keyword evidence="2" id="KW-1185">Reference proteome</keyword>
<accession>A0ABQ4UQC4</accession>
<reference evidence="1" key="1">
    <citation type="journal article" date="2021" name="Front. Microbiol.">
        <title>Comprehensive Comparative Genomics and Phenotyping of Methylobacterium Species.</title>
        <authorList>
            <person name="Alessa O."/>
            <person name="Ogura Y."/>
            <person name="Fujitani Y."/>
            <person name="Takami H."/>
            <person name="Hayashi T."/>
            <person name="Sahin N."/>
            <person name="Tani A."/>
        </authorList>
    </citation>
    <scope>NUCLEOTIDE SEQUENCE</scope>
    <source>
        <strain evidence="1">DSM 14458</strain>
    </source>
</reference>
<reference evidence="1" key="2">
    <citation type="submission" date="2021-08" db="EMBL/GenBank/DDBJ databases">
        <authorList>
            <person name="Tani A."/>
            <person name="Ola A."/>
            <person name="Ogura Y."/>
            <person name="Katsura K."/>
            <person name="Hayashi T."/>
        </authorList>
    </citation>
    <scope>NUCLEOTIDE SEQUENCE</scope>
    <source>
        <strain evidence="1">DSM 14458</strain>
    </source>
</reference>
<proteinExistence type="predicted"/>
<dbReference type="EMBL" id="BPRE01000001">
    <property type="protein sequence ID" value="GJE73855.1"/>
    <property type="molecule type" value="Genomic_DNA"/>
</dbReference>
<organism evidence="1 2">
    <name type="scientific">Methylorubrum suomiense</name>
    <dbReference type="NCBI Taxonomy" id="144191"/>
    <lineage>
        <taxon>Bacteria</taxon>
        <taxon>Pseudomonadati</taxon>
        <taxon>Pseudomonadota</taxon>
        <taxon>Alphaproteobacteria</taxon>
        <taxon>Hyphomicrobiales</taxon>
        <taxon>Methylobacteriaceae</taxon>
        <taxon>Methylorubrum</taxon>
    </lineage>
</organism>
<name>A0ABQ4UQC4_9HYPH</name>
<evidence type="ECO:0000313" key="1">
    <source>
        <dbReference type="EMBL" id="GJE73855.1"/>
    </source>
</evidence>
<comment type="caution">
    <text evidence="1">The sequence shown here is derived from an EMBL/GenBank/DDBJ whole genome shotgun (WGS) entry which is preliminary data.</text>
</comment>
<dbReference type="InterPro" id="IPR054271">
    <property type="entry name" value="DUF7002"/>
</dbReference>
<sequence>MNADERAEWLRDCPTLFHMAEAGAWPTIRRHGLLSPVAALDLFAIDGAAREAALRRRPESIVLERADLGRIVLRDQKPLNDKALTRCLRDGLVPADWHARLNGRVFFWLSRKRV</sequence>
<dbReference type="Pfam" id="PF22531">
    <property type="entry name" value="DUF7002"/>
    <property type="match status" value="1"/>
</dbReference>
<gene>
    <name evidence="1" type="ORF">BGCPKDLD_0422</name>
</gene>
<evidence type="ECO:0000313" key="2">
    <source>
        <dbReference type="Proteomes" id="UP001055093"/>
    </source>
</evidence>
<protein>
    <submittedName>
        <fullName evidence="1">Uncharacterized protein</fullName>
    </submittedName>
</protein>